<dbReference type="OrthoDB" id="9795467at2"/>
<organism evidence="6 7">
    <name type="scientific">Lentzea guizhouensis</name>
    <dbReference type="NCBI Taxonomy" id="1586287"/>
    <lineage>
        <taxon>Bacteria</taxon>
        <taxon>Bacillati</taxon>
        <taxon>Actinomycetota</taxon>
        <taxon>Actinomycetes</taxon>
        <taxon>Pseudonocardiales</taxon>
        <taxon>Pseudonocardiaceae</taxon>
        <taxon>Lentzea</taxon>
    </lineage>
</organism>
<name>A0A1B2HRG2_9PSEU</name>
<evidence type="ECO:0000256" key="2">
    <source>
        <dbReference type="ARBA" id="ARBA00022448"/>
    </source>
</evidence>
<dbReference type="AlphaFoldDB" id="A0A1B2HRG2"/>
<dbReference type="PROSITE" id="PS51257">
    <property type="entry name" value="PROKAR_LIPOPROTEIN"/>
    <property type="match status" value="1"/>
</dbReference>
<evidence type="ECO:0000313" key="6">
    <source>
        <dbReference type="EMBL" id="ANZ40330.1"/>
    </source>
</evidence>
<sequence>MVRKTAKSLAGLSALVLVLAACGRGDDQAGGQSAADISQGPATGTITVWAMGAEGEKLPALAKEFEDANSGVDVQVTAIPWDAAHNKFTSAITAGQAPDAAMVGSTWMGEFAGMNALDPTPSSIDKGAFFDGAQRTTEVDGTSYGIPWYVETRLIYYRKDLAKTAGYETPPKDWAGLKDMAKAMQTKAGAKFGIGLQAGGTGSWQSLLPFAWSNGAQLTKDNGGAYNFDSPEMKETLEYYGSYFSEGIADKEAPAQPTTEPDFVSGRVPMFISGPWMMSAVEKLGGEGFKDKYDVMPMPTKKTSSSFVGGSNFVVFKETKNRDSAWKFVKWLTEAKTQVKWYQQSTDLPSVKSAWQDPALTADTKLAPFGKQLDTAQSPPTFATWEQAITALDTEVEKVARSGADPAGALKAAQSSADSIGTGK</sequence>
<dbReference type="RefSeq" id="WP_065918669.1">
    <property type="nucleotide sequence ID" value="NZ_CP016793.1"/>
</dbReference>
<keyword evidence="7" id="KW-1185">Reference proteome</keyword>
<dbReference type="GO" id="GO:0015768">
    <property type="term" value="P:maltose transport"/>
    <property type="evidence" value="ECO:0007669"/>
    <property type="project" value="TreeGrafter"/>
</dbReference>
<comment type="similarity">
    <text evidence="1">Belongs to the bacterial solute-binding protein 1 family.</text>
</comment>
<dbReference type="PANTHER" id="PTHR30061">
    <property type="entry name" value="MALTOSE-BINDING PERIPLASMIC PROTEIN"/>
    <property type="match status" value="1"/>
</dbReference>
<dbReference type="GO" id="GO:0042956">
    <property type="term" value="P:maltodextrin transmembrane transport"/>
    <property type="evidence" value="ECO:0007669"/>
    <property type="project" value="TreeGrafter"/>
</dbReference>
<feature type="signal peptide" evidence="5">
    <location>
        <begin position="1"/>
        <end position="20"/>
    </location>
</feature>
<dbReference type="SUPFAM" id="SSF53850">
    <property type="entry name" value="Periplasmic binding protein-like II"/>
    <property type="match status" value="1"/>
</dbReference>
<dbReference type="STRING" id="1586287.BBK82_34190"/>
<feature type="compositionally biased region" description="Polar residues" evidence="4">
    <location>
        <begin position="413"/>
        <end position="424"/>
    </location>
</feature>
<feature type="chain" id="PRO_5008538554" evidence="5">
    <location>
        <begin position="21"/>
        <end position="424"/>
    </location>
</feature>
<reference evidence="6 7" key="1">
    <citation type="submission" date="2016-07" db="EMBL/GenBank/DDBJ databases">
        <title>Complete genome sequence of the Lentzea guizhouensis DHS C013.</title>
        <authorList>
            <person name="Cao C."/>
        </authorList>
    </citation>
    <scope>NUCLEOTIDE SEQUENCE [LARGE SCALE GENOMIC DNA]</scope>
    <source>
        <strain evidence="6 7">DHS C013</strain>
    </source>
</reference>
<accession>A0A1B2HRG2</accession>
<evidence type="ECO:0000313" key="7">
    <source>
        <dbReference type="Proteomes" id="UP000093053"/>
    </source>
</evidence>
<evidence type="ECO:0000256" key="5">
    <source>
        <dbReference type="SAM" id="SignalP"/>
    </source>
</evidence>
<dbReference type="Pfam" id="PF01547">
    <property type="entry name" value="SBP_bac_1"/>
    <property type="match status" value="1"/>
</dbReference>
<dbReference type="PANTHER" id="PTHR30061:SF50">
    <property type="entry name" value="MALTOSE_MALTODEXTRIN-BINDING PERIPLASMIC PROTEIN"/>
    <property type="match status" value="1"/>
</dbReference>
<dbReference type="CDD" id="cd14747">
    <property type="entry name" value="PBP2_MalE"/>
    <property type="match status" value="1"/>
</dbReference>
<proteinExistence type="inferred from homology"/>
<dbReference type="Proteomes" id="UP000093053">
    <property type="component" value="Chromosome"/>
</dbReference>
<gene>
    <name evidence="6" type="ORF">BBK82_34190</name>
</gene>
<dbReference type="Gene3D" id="3.40.190.10">
    <property type="entry name" value="Periplasmic binding protein-like II"/>
    <property type="match status" value="2"/>
</dbReference>
<dbReference type="GO" id="GO:1901982">
    <property type="term" value="F:maltose binding"/>
    <property type="evidence" value="ECO:0007669"/>
    <property type="project" value="TreeGrafter"/>
</dbReference>
<dbReference type="KEGG" id="led:BBK82_34190"/>
<feature type="region of interest" description="Disordered" evidence="4">
    <location>
        <begin position="405"/>
        <end position="424"/>
    </location>
</feature>
<protein>
    <submittedName>
        <fullName evidence="6">ABC transporter substrate-binding protein</fullName>
    </submittedName>
</protein>
<evidence type="ECO:0000256" key="4">
    <source>
        <dbReference type="SAM" id="MobiDB-lite"/>
    </source>
</evidence>
<keyword evidence="2" id="KW-0813">Transport</keyword>
<dbReference type="InterPro" id="IPR006059">
    <property type="entry name" value="SBP"/>
</dbReference>
<dbReference type="EMBL" id="CP016793">
    <property type="protein sequence ID" value="ANZ40330.1"/>
    <property type="molecule type" value="Genomic_DNA"/>
</dbReference>
<dbReference type="GO" id="GO:0055052">
    <property type="term" value="C:ATP-binding cassette (ABC) transporter complex, substrate-binding subunit-containing"/>
    <property type="evidence" value="ECO:0007669"/>
    <property type="project" value="TreeGrafter"/>
</dbReference>
<evidence type="ECO:0000256" key="3">
    <source>
        <dbReference type="ARBA" id="ARBA00022729"/>
    </source>
</evidence>
<evidence type="ECO:0000256" key="1">
    <source>
        <dbReference type="ARBA" id="ARBA00008520"/>
    </source>
</evidence>
<keyword evidence="3 5" id="KW-0732">Signal</keyword>